<feature type="domain" description="SnoaL-like" evidence="1">
    <location>
        <begin position="11"/>
        <end position="115"/>
    </location>
</feature>
<dbReference type="Proteomes" id="UP000503441">
    <property type="component" value="Chromosome"/>
</dbReference>
<dbReference type="InterPro" id="IPR037401">
    <property type="entry name" value="SnoaL-like"/>
</dbReference>
<keyword evidence="3" id="KW-1185">Reference proteome</keyword>
<dbReference type="Gene3D" id="3.10.450.50">
    <property type="match status" value="1"/>
</dbReference>
<evidence type="ECO:0000259" key="1">
    <source>
        <dbReference type="Pfam" id="PF12680"/>
    </source>
</evidence>
<dbReference type="SUPFAM" id="SSF54427">
    <property type="entry name" value="NTF2-like"/>
    <property type="match status" value="1"/>
</dbReference>
<proteinExistence type="predicted"/>
<sequence>MTSQLTDFDARYLDTWIEPDPATRRTNIEHLWSPGGQLAVSSLGITLTGIDEITTHIAGVHDGLIAGKGLRFSYDQQVESGDALLLRWSMTARNGEVVGRGVDTVFRDAEGKITRAYMFMGVN</sequence>
<evidence type="ECO:0000313" key="3">
    <source>
        <dbReference type="Proteomes" id="UP000503441"/>
    </source>
</evidence>
<organism evidence="2 3">
    <name type="scientific">Leucobacter coleopterorum</name>
    <dbReference type="NCBI Taxonomy" id="2714933"/>
    <lineage>
        <taxon>Bacteria</taxon>
        <taxon>Bacillati</taxon>
        <taxon>Actinomycetota</taxon>
        <taxon>Actinomycetes</taxon>
        <taxon>Micrococcales</taxon>
        <taxon>Microbacteriaceae</taxon>
        <taxon>Leucobacter</taxon>
    </lineage>
</organism>
<protein>
    <submittedName>
        <fullName evidence="2">Nuclear transport factor 2 family protein</fullName>
    </submittedName>
</protein>
<name>A0ABX6K1P0_9MICO</name>
<dbReference type="EMBL" id="CP049933">
    <property type="protein sequence ID" value="QIM18965.1"/>
    <property type="molecule type" value="Genomic_DNA"/>
</dbReference>
<gene>
    <name evidence="2" type="ORF">G7066_10925</name>
</gene>
<accession>A0ABX6K1P0</accession>
<dbReference type="InterPro" id="IPR032710">
    <property type="entry name" value="NTF2-like_dom_sf"/>
</dbReference>
<evidence type="ECO:0000313" key="2">
    <source>
        <dbReference type="EMBL" id="QIM18965.1"/>
    </source>
</evidence>
<dbReference type="Pfam" id="PF12680">
    <property type="entry name" value="SnoaL_2"/>
    <property type="match status" value="1"/>
</dbReference>
<dbReference type="RefSeq" id="WP_166331068.1">
    <property type="nucleotide sequence ID" value="NZ_CP049933.1"/>
</dbReference>
<reference evidence="2 3" key="1">
    <citation type="submission" date="2020-03" db="EMBL/GenBank/DDBJ databases">
        <title>Leucobacter sp. nov., isolated from beetles.</title>
        <authorList>
            <person name="Hyun D.-W."/>
            <person name="Bae J.-W."/>
        </authorList>
    </citation>
    <scope>NUCLEOTIDE SEQUENCE [LARGE SCALE GENOMIC DNA]</scope>
    <source>
        <strain evidence="2 3">HDW9A</strain>
    </source>
</reference>